<dbReference type="EMBL" id="CAXHTB010000019">
    <property type="protein sequence ID" value="CAL0326682.1"/>
    <property type="molecule type" value="Genomic_DNA"/>
</dbReference>
<name>A0AAV1XYI4_LUPLU</name>
<organism evidence="4 5">
    <name type="scientific">Lupinus luteus</name>
    <name type="common">European yellow lupine</name>
    <dbReference type="NCBI Taxonomy" id="3873"/>
    <lineage>
        <taxon>Eukaryota</taxon>
        <taxon>Viridiplantae</taxon>
        <taxon>Streptophyta</taxon>
        <taxon>Embryophyta</taxon>
        <taxon>Tracheophyta</taxon>
        <taxon>Spermatophyta</taxon>
        <taxon>Magnoliopsida</taxon>
        <taxon>eudicotyledons</taxon>
        <taxon>Gunneridae</taxon>
        <taxon>Pentapetalae</taxon>
        <taxon>rosids</taxon>
        <taxon>fabids</taxon>
        <taxon>Fabales</taxon>
        <taxon>Fabaceae</taxon>
        <taxon>Papilionoideae</taxon>
        <taxon>50 kb inversion clade</taxon>
        <taxon>genistoids sensu lato</taxon>
        <taxon>core genistoids</taxon>
        <taxon>Genisteae</taxon>
        <taxon>Lupinus</taxon>
    </lineage>
</organism>
<evidence type="ECO:0000256" key="1">
    <source>
        <dbReference type="ARBA" id="ARBA00023054"/>
    </source>
</evidence>
<dbReference type="Gene3D" id="2.60.210.10">
    <property type="entry name" value="Apoptosis, Tumor Necrosis Factor Receptor Associated Protein 2, Chain A"/>
    <property type="match status" value="1"/>
</dbReference>
<keyword evidence="5" id="KW-1185">Reference proteome</keyword>
<dbReference type="PANTHER" id="PTHR46236:SF36">
    <property type="entry name" value="MATH (MEPRIN AND TRAF-C-LIKE) DOMAIN PROTEIN"/>
    <property type="match status" value="1"/>
</dbReference>
<evidence type="ECO:0000313" key="4">
    <source>
        <dbReference type="EMBL" id="CAL0326682.1"/>
    </source>
</evidence>
<sequence>MENQQGTRINLEKFTWIIESFSKNTKKLQSKSFEIGGCRWRIIMNPIGKGVDQLSLCLKVSGKLPTYRWRKFAYFKLALINQMDTERSIVRETQQKFNAGYRIWGSSFINLNDLYNPNKGYLKNNNCIIEAHVTVSDNEFQITIPCLTYSVSIAGQTEYSYSEETMSSTTETELELQSQEDFGIVIPPSEETSSPNHVQFDIIKLPLECTQSPKQAYYKPTAPPLYPLIYDDGPRLEPLIHLSEVLDINSLGPEEEVFFPLLEEVCFTHPSLIESLKKKSSKYILWSFTALGQVLYFLKTMKVKNMNEEACKQLECLWEEVQVFGFNLTWLEPYIQSALNVEAYLKKAEKVKNLKESVVDLEIELRMLRTKLALAEVDFEIARRDLEEVENGFEERDIYVEMGYGT</sequence>
<dbReference type="PROSITE" id="PS50144">
    <property type="entry name" value="MATH"/>
    <property type="match status" value="1"/>
</dbReference>
<keyword evidence="1 2" id="KW-0175">Coiled coil</keyword>
<protein>
    <recommendedName>
        <fullName evidence="3">MATH domain-containing protein</fullName>
    </recommendedName>
</protein>
<proteinExistence type="predicted"/>
<feature type="domain" description="MATH" evidence="3">
    <location>
        <begin position="11"/>
        <end position="133"/>
    </location>
</feature>
<accession>A0AAV1XYI4</accession>
<evidence type="ECO:0000259" key="3">
    <source>
        <dbReference type="PROSITE" id="PS50144"/>
    </source>
</evidence>
<dbReference type="Proteomes" id="UP001497480">
    <property type="component" value="Unassembled WGS sequence"/>
</dbReference>
<dbReference type="SMART" id="SM00061">
    <property type="entry name" value="MATH"/>
    <property type="match status" value="1"/>
</dbReference>
<dbReference type="SUPFAM" id="SSF49599">
    <property type="entry name" value="TRAF domain-like"/>
    <property type="match status" value="1"/>
</dbReference>
<dbReference type="InterPro" id="IPR050804">
    <property type="entry name" value="MCC"/>
</dbReference>
<feature type="coiled-coil region" evidence="2">
    <location>
        <begin position="344"/>
        <end position="378"/>
    </location>
</feature>
<gene>
    <name evidence="4" type="ORF">LLUT_LOCUS27742</name>
</gene>
<dbReference type="AlphaFoldDB" id="A0AAV1XYI4"/>
<dbReference type="InterPro" id="IPR008974">
    <property type="entry name" value="TRAF-like"/>
</dbReference>
<dbReference type="InterPro" id="IPR002083">
    <property type="entry name" value="MATH/TRAF_dom"/>
</dbReference>
<reference evidence="4 5" key="1">
    <citation type="submission" date="2024-03" db="EMBL/GenBank/DDBJ databases">
        <authorList>
            <person name="Martinez-Hernandez J."/>
        </authorList>
    </citation>
    <scope>NUCLEOTIDE SEQUENCE [LARGE SCALE GENOMIC DNA]</scope>
</reference>
<evidence type="ECO:0000256" key="2">
    <source>
        <dbReference type="SAM" id="Coils"/>
    </source>
</evidence>
<dbReference type="CDD" id="cd00121">
    <property type="entry name" value="MATH"/>
    <property type="match status" value="1"/>
</dbReference>
<dbReference type="PANTHER" id="PTHR46236">
    <property type="entry name" value="TRAF-LIKE SUPERFAMILY PROTEIN"/>
    <property type="match status" value="1"/>
</dbReference>
<evidence type="ECO:0000313" key="5">
    <source>
        <dbReference type="Proteomes" id="UP001497480"/>
    </source>
</evidence>
<dbReference type="Pfam" id="PF22486">
    <property type="entry name" value="MATH_2"/>
    <property type="match status" value="1"/>
</dbReference>
<comment type="caution">
    <text evidence="4">The sequence shown here is derived from an EMBL/GenBank/DDBJ whole genome shotgun (WGS) entry which is preliminary data.</text>
</comment>